<evidence type="ECO:0000313" key="6">
    <source>
        <dbReference type="EMBL" id="RIB27327.1"/>
    </source>
</evidence>
<dbReference type="InterPro" id="IPR011009">
    <property type="entry name" value="Kinase-like_dom_sf"/>
</dbReference>
<feature type="repeat" description="TPR" evidence="3">
    <location>
        <begin position="397"/>
        <end position="430"/>
    </location>
</feature>
<dbReference type="InterPro" id="IPR019734">
    <property type="entry name" value="TPR_rpt"/>
</dbReference>
<dbReference type="SUPFAM" id="SSF48452">
    <property type="entry name" value="TPR-like"/>
    <property type="match status" value="2"/>
</dbReference>
<dbReference type="EMBL" id="QKWP01000102">
    <property type="protein sequence ID" value="RIB27327.1"/>
    <property type="molecule type" value="Genomic_DNA"/>
</dbReference>
<dbReference type="InterPro" id="IPR011990">
    <property type="entry name" value="TPR-like_helical_dom_sf"/>
</dbReference>
<dbReference type="SMART" id="SM00028">
    <property type="entry name" value="TPR"/>
    <property type="match status" value="7"/>
</dbReference>
<evidence type="ECO:0000259" key="5">
    <source>
        <dbReference type="PROSITE" id="PS50011"/>
    </source>
</evidence>
<dbReference type="GO" id="GO:0005524">
    <property type="term" value="F:ATP binding"/>
    <property type="evidence" value="ECO:0007669"/>
    <property type="project" value="InterPro"/>
</dbReference>
<keyword evidence="2 3" id="KW-0802">TPR repeat</keyword>
<dbReference type="AlphaFoldDB" id="A0A397W148"/>
<dbReference type="GO" id="GO:0004672">
    <property type="term" value="F:protein kinase activity"/>
    <property type="evidence" value="ECO:0007669"/>
    <property type="project" value="InterPro"/>
</dbReference>
<dbReference type="InterPro" id="IPR001245">
    <property type="entry name" value="Ser-Thr/Tyr_kinase_cat_dom"/>
</dbReference>
<dbReference type="Pfam" id="PF13414">
    <property type="entry name" value="TPR_11"/>
    <property type="match status" value="1"/>
</dbReference>
<keyword evidence="7" id="KW-1185">Reference proteome</keyword>
<proteinExistence type="predicted"/>
<dbReference type="SUPFAM" id="SSF56112">
    <property type="entry name" value="Protein kinase-like (PK-like)"/>
    <property type="match status" value="1"/>
</dbReference>
<feature type="repeat" description="TPR" evidence="3">
    <location>
        <begin position="431"/>
        <end position="464"/>
    </location>
</feature>
<feature type="repeat" description="TPR" evidence="3">
    <location>
        <begin position="499"/>
        <end position="532"/>
    </location>
</feature>
<dbReference type="STRING" id="44941.A0A397W148"/>
<evidence type="ECO:0000256" key="2">
    <source>
        <dbReference type="ARBA" id="ARBA00022803"/>
    </source>
</evidence>
<name>A0A397W148_9GLOM</name>
<dbReference type="Pfam" id="PF13424">
    <property type="entry name" value="TPR_12"/>
    <property type="match status" value="1"/>
</dbReference>
<keyword evidence="6" id="KW-0418">Kinase</keyword>
<feature type="repeat" description="TPR" evidence="3">
    <location>
        <begin position="533"/>
        <end position="566"/>
    </location>
</feature>
<keyword evidence="4" id="KW-0175">Coiled coil</keyword>
<organism evidence="6 7">
    <name type="scientific">Gigaspora rosea</name>
    <dbReference type="NCBI Taxonomy" id="44941"/>
    <lineage>
        <taxon>Eukaryota</taxon>
        <taxon>Fungi</taxon>
        <taxon>Fungi incertae sedis</taxon>
        <taxon>Mucoromycota</taxon>
        <taxon>Glomeromycotina</taxon>
        <taxon>Glomeromycetes</taxon>
        <taxon>Diversisporales</taxon>
        <taxon>Gigasporaceae</taxon>
        <taxon>Gigaspora</taxon>
    </lineage>
</organism>
<dbReference type="GO" id="GO:0046813">
    <property type="term" value="P:receptor-mediated virion attachment to host cell"/>
    <property type="evidence" value="ECO:0007669"/>
    <property type="project" value="TreeGrafter"/>
</dbReference>
<dbReference type="Gene3D" id="1.25.40.10">
    <property type="entry name" value="Tetratricopeptide repeat domain"/>
    <property type="match status" value="3"/>
</dbReference>
<feature type="coiled-coil region" evidence="4">
    <location>
        <begin position="342"/>
        <end position="403"/>
    </location>
</feature>
<gene>
    <name evidence="6" type="ORF">C2G38_2137880</name>
</gene>
<dbReference type="PROSITE" id="PS50011">
    <property type="entry name" value="PROTEIN_KINASE_DOM"/>
    <property type="match status" value="1"/>
</dbReference>
<feature type="repeat" description="TPR" evidence="3">
    <location>
        <begin position="363"/>
        <end position="396"/>
    </location>
</feature>
<feature type="repeat" description="TPR" evidence="3">
    <location>
        <begin position="465"/>
        <end position="498"/>
    </location>
</feature>
<evidence type="ECO:0000256" key="3">
    <source>
        <dbReference type="PROSITE-ProRule" id="PRU00339"/>
    </source>
</evidence>
<evidence type="ECO:0000256" key="1">
    <source>
        <dbReference type="ARBA" id="ARBA00022737"/>
    </source>
</evidence>
<evidence type="ECO:0000256" key="4">
    <source>
        <dbReference type="SAM" id="Coils"/>
    </source>
</evidence>
<protein>
    <submittedName>
        <fullName evidence="6">Kinase-like domain-containing protein</fullName>
    </submittedName>
</protein>
<dbReference type="Gene3D" id="1.10.510.10">
    <property type="entry name" value="Transferase(Phosphotransferase) domain 1"/>
    <property type="match status" value="1"/>
</dbReference>
<keyword evidence="6" id="KW-0808">Transferase</keyword>
<feature type="domain" description="Protein kinase" evidence="5">
    <location>
        <begin position="24"/>
        <end position="280"/>
    </location>
</feature>
<dbReference type="Pfam" id="PF07714">
    <property type="entry name" value="PK_Tyr_Ser-Thr"/>
    <property type="match status" value="1"/>
</dbReference>
<feature type="repeat" description="TPR" evidence="3">
    <location>
        <begin position="329"/>
        <end position="362"/>
    </location>
</feature>
<dbReference type="InterPro" id="IPR000719">
    <property type="entry name" value="Prot_kinase_dom"/>
</dbReference>
<dbReference type="PANTHER" id="PTHR44858:SF1">
    <property type="entry name" value="UDP-N-ACETYLGLUCOSAMINE--PEPTIDE N-ACETYLGLUCOSAMINYLTRANSFERASE SPINDLY-RELATED"/>
    <property type="match status" value="1"/>
</dbReference>
<comment type="caution">
    <text evidence="6">The sequence shown here is derived from an EMBL/GenBank/DDBJ whole genome shotgun (WGS) entry which is preliminary data.</text>
</comment>
<dbReference type="Pfam" id="PF13181">
    <property type="entry name" value="TPR_8"/>
    <property type="match status" value="1"/>
</dbReference>
<evidence type="ECO:0000313" key="7">
    <source>
        <dbReference type="Proteomes" id="UP000266673"/>
    </source>
</evidence>
<dbReference type="PRINTS" id="PR00109">
    <property type="entry name" value="TYRKINASE"/>
</dbReference>
<dbReference type="OrthoDB" id="1668230at2759"/>
<dbReference type="PROSITE" id="PS50293">
    <property type="entry name" value="TPR_REGION"/>
    <property type="match status" value="1"/>
</dbReference>
<keyword evidence="1" id="KW-0677">Repeat</keyword>
<dbReference type="PROSITE" id="PS50005">
    <property type="entry name" value="TPR"/>
    <property type="match status" value="7"/>
</dbReference>
<dbReference type="InterPro" id="IPR050498">
    <property type="entry name" value="Ycf3"/>
</dbReference>
<dbReference type="Proteomes" id="UP000266673">
    <property type="component" value="Unassembled WGS sequence"/>
</dbReference>
<reference evidence="6 7" key="1">
    <citation type="submission" date="2018-06" db="EMBL/GenBank/DDBJ databases">
        <title>Comparative genomics reveals the genomic features of Rhizophagus irregularis, R. cerebriforme, R. diaphanum and Gigaspora rosea, and their symbiotic lifestyle signature.</title>
        <authorList>
            <person name="Morin E."/>
            <person name="San Clemente H."/>
            <person name="Chen E.C.H."/>
            <person name="De La Providencia I."/>
            <person name="Hainaut M."/>
            <person name="Kuo A."/>
            <person name="Kohler A."/>
            <person name="Murat C."/>
            <person name="Tang N."/>
            <person name="Roy S."/>
            <person name="Loubradou J."/>
            <person name="Henrissat B."/>
            <person name="Grigoriev I.V."/>
            <person name="Corradi N."/>
            <person name="Roux C."/>
            <person name="Martin F.M."/>
        </authorList>
    </citation>
    <scope>NUCLEOTIDE SEQUENCE [LARGE SCALE GENOMIC DNA]</scope>
    <source>
        <strain evidence="6 7">DAOM 194757</strain>
    </source>
</reference>
<dbReference type="PANTHER" id="PTHR44858">
    <property type="entry name" value="TETRATRICOPEPTIDE REPEAT PROTEIN 6"/>
    <property type="match status" value="1"/>
</dbReference>
<sequence length="597" mass="69532">MTMSNWFKVAIEQGYIRLFEFNSFENLQIIDRGGFGIVSSAYSKIFDQTVALKSLHNDSLDDDHLNCFIREIRNFTKVNQHHHIIRFFGITQDPKTETYYMVLQFANNGDLRSYLHNHFSELDWPTKIRMAEEISSGVNYLHSSDIVHRDLHDKNLLVHDNRILITDFGLAKSLRNNTMSIIAATCAYSDPLYLQSPYLYKRNKASDIYSLGLIFWELSSGVPPFKNIQDMTGLTLHVVSGKREPPIDGTPIDFINLYTDAWNGDANLRPDINEIRHKLKQIQIESVYHSEQDFNRDNRISNDYTSKSITSIEERFRKLRVVLDNQNSPEELINQGNNYRENNRLEESLADLTKALEIDTNNAFALRSRGTTYGMMKRYKESLDDLNKSLEIDQNNVEALISRGSTYRKMSRYMESLNDFNKILDIYPNNIEALCGRGITYRKMNEYKKSLADLNKLLKIDPKNAKALRNRGETYRMMGKCKESLANFNKSLEIDQNNAFALSSRGETYRKMNKYEESLADFNKSLEIEPKNIFALSGRGETYRMMNNYEKSLANFNESLEIDPDDTFALESRQKIYKIMNKKSKFKKFMQFNRTSI</sequence>
<accession>A0A397W148</accession>